<organism evidence="1 2">
    <name type="scientific">Thiocapsa imhoffii</name>
    <dbReference type="NCBI Taxonomy" id="382777"/>
    <lineage>
        <taxon>Bacteria</taxon>
        <taxon>Pseudomonadati</taxon>
        <taxon>Pseudomonadota</taxon>
        <taxon>Gammaproteobacteria</taxon>
        <taxon>Chromatiales</taxon>
        <taxon>Chromatiaceae</taxon>
        <taxon>Thiocapsa</taxon>
    </lineage>
</organism>
<dbReference type="Proteomes" id="UP001138802">
    <property type="component" value="Unassembled WGS sequence"/>
</dbReference>
<gene>
    <name evidence="1" type="ORF">CKO25_19755</name>
</gene>
<accession>A0A9X0WLM7</accession>
<name>A0A9X0WLM7_9GAMM</name>
<protein>
    <submittedName>
        <fullName evidence="1">Uncharacterized protein</fullName>
    </submittedName>
</protein>
<dbReference type="AlphaFoldDB" id="A0A9X0WLM7"/>
<keyword evidence="2" id="KW-1185">Reference proteome</keyword>
<comment type="caution">
    <text evidence="1">The sequence shown here is derived from an EMBL/GenBank/DDBJ whole genome shotgun (WGS) entry which is preliminary data.</text>
</comment>
<evidence type="ECO:0000313" key="2">
    <source>
        <dbReference type="Proteomes" id="UP001138802"/>
    </source>
</evidence>
<dbReference type="EMBL" id="NRSD01000039">
    <property type="protein sequence ID" value="MBK1646828.1"/>
    <property type="molecule type" value="Genomic_DNA"/>
</dbReference>
<proteinExistence type="predicted"/>
<evidence type="ECO:0000313" key="1">
    <source>
        <dbReference type="EMBL" id="MBK1646828.1"/>
    </source>
</evidence>
<reference evidence="1 2" key="1">
    <citation type="journal article" date="2020" name="Microorganisms">
        <title>Osmotic Adaptation and Compatible Solute Biosynthesis of Phototrophic Bacteria as Revealed from Genome Analyses.</title>
        <authorList>
            <person name="Imhoff J.F."/>
            <person name="Rahn T."/>
            <person name="Kunzel S."/>
            <person name="Keller A."/>
            <person name="Neulinger S.C."/>
        </authorList>
    </citation>
    <scope>NUCLEOTIDE SEQUENCE [LARGE SCALE GENOMIC DNA]</scope>
    <source>
        <strain evidence="1 2">DSM 21303</strain>
    </source>
</reference>
<sequence length="167" mass="18384">MFFSALISRYQPDGTLSVDLSDQGGPIVGYGPFAAGMPWFRRTSGGWVETAYDWGARLVNPAHESRKDLPVLRYLGPWPRDLIRKDVFQCQAIMDVLEAGPVLLSWPRARRGRGQRVGFAAQSWRASFKRLRATFGAVSGSWTSSGSGSAWGPSCVCERPACRCPSI</sequence>